<accession>A0A5M9MMV8</accession>
<comment type="caution">
    <text evidence="1">The sequence shown here is derived from an EMBL/GenBank/DDBJ whole genome shotgun (WGS) entry which is preliminary data.</text>
</comment>
<evidence type="ECO:0000313" key="1">
    <source>
        <dbReference type="EMBL" id="KAA8646764.1"/>
    </source>
</evidence>
<gene>
    <name evidence="1" type="ORF">ATNIH1004_005439</name>
</gene>
<dbReference type="OrthoDB" id="7250310at2759"/>
<organism evidence="1 2">
    <name type="scientific">Aspergillus tanneri</name>
    <dbReference type="NCBI Taxonomy" id="1220188"/>
    <lineage>
        <taxon>Eukaryota</taxon>
        <taxon>Fungi</taxon>
        <taxon>Dikarya</taxon>
        <taxon>Ascomycota</taxon>
        <taxon>Pezizomycotina</taxon>
        <taxon>Eurotiomycetes</taxon>
        <taxon>Eurotiomycetidae</taxon>
        <taxon>Eurotiales</taxon>
        <taxon>Aspergillaceae</taxon>
        <taxon>Aspergillus</taxon>
        <taxon>Aspergillus subgen. Circumdati</taxon>
    </lineage>
</organism>
<protein>
    <submittedName>
        <fullName evidence="1">Uncharacterized protein</fullName>
    </submittedName>
</protein>
<dbReference type="RefSeq" id="XP_033426125.1">
    <property type="nucleotide sequence ID" value="XM_033570093.1"/>
</dbReference>
<dbReference type="GeneID" id="54328141"/>
<dbReference type="Proteomes" id="UP000324241">
    <property type="component" value="Unassembled WGS sequence"/>
</dbReference>
<dbReference type="EMBL" id="QUQM01000004">
    <property type="protein sequence ID" value="KAA8646764.1"/>
    <property type="molecule type" value="Genomic_DNA"/>
</dbReference>
<sequence>MAGKVQYTFYGACGKYTPCVGKKLKDWKQTRTAGPFKLGATAKVNVERETKNQDILFTIVDTWSPAEVFEVLADSQPIGKTHGPLTLPENEMSSKDHLLGWGKLEVKHGAQSPYVGISHGAFWGTFRIPKGTKLVTVKLVDAIELGKGWHYAYFGYRLDEPCSS</sequence>
<reference evidence="1 2" key="1">
    <citation type="submission" date="2019-08" db="EMBL/GenBank/DDBJ databases">
        <title>The genome sequence of a newly discovered highly antifungal drug resistant Aspergillus species, Aspergillus tanneri NIH 1004.</title>
        <authorList>
            <person name="Mounaud S."/>
            <person name="Singh I."/>
            <person name="Joardar V."/>
            <person name="Pakala S."/>
            <person name="Pakala S."/>
            <person name="Venepally P."/>
            <person name="Chung J.K."/>
            <person name="Losada L."/>
            <person name="Nierman W.C."/>
        </authorList>
    </citation>
    <scope>NUCLEOTIDE SEQUENCE [LARGE SCALE GENOMIC DNA]</scope>
    <source>
        <strain evidence="1 2">NIH1004</strain>
    </source>
</reference>
<name>A0A5M9MMV8_9EURO</name>
<proteinExistence type="predicted"/>
<evidence type="ECO:0000313" key="2">
    <source>
        <dbReference type="Proteomes" id="UP000324241"/>
    </source>
</evidence>
<dbReference type="AlphaFoldDB" id="A0A5M9MMV8"/>